<dbReference type="Gene3D" id="3.60.10.10">
    <property type="entry name" value="Endonuclease/exonuclease/phosphatase"/>
    <property type="match status" value="1"/>
</dbReference>
<dbReference type="InterPro" id="IPR036691">
    <property type="entry name" value="Endo/exonu/phosph_ase_sf"/>
</dbReference>
<keyword evidence="3" id="KW-1185">Reference proteome</keyword>
<sequence>MVETRSLRIVTWNCNGALRKKWHHLQPLDADIYVIQECEDPSGSSDSPYQDWASNHLWTGENKNKGVGVFARSGLALERVDLRLDPLKLFLPCRINGAPLLATWTQHANSPTFEYIGQLWKFLQGHRSFLDDPRAMVVGDLNSNVQWDKWDRWWNHSDVVRELGDLGLRSAYHESRKLAQGNEPDPTFFLQRNESKAYHIDYVFMGQEWTVGGFDVGHSDQWLPYSDHMPLVVDLHVFDS</sequence>
<dbReference type="RefSeq" id="WP_382221273.1">
    <property type="nucleotide sequence ID" value="NZ_JBHTCA010000004.1"/>
</dbReference>
<feature type="domain" description="Endonuclease/exonuclease/phosphatase" evidence="1">
    <location>
        <begin position="10"/>
        <end position="228"/>
    </location>
</feature>
<keyword evidence="2" id="KW-0378">Hydrolase</keyword>
<comment type="caution">
    <text evidence="2">The sequence shown here is derived from an EMBL/GenBank/DDBJ whole genome shotgun (WGS) entry which is preliminary data.</text>
</comment>
<accession>A0ABW2QMW6</accession>
<dbReference type="Pfam" id="PF03372">
    <property type="entry name" value="Exo_endo_phos"/>
    <property type="match status" value="1"/>
</dbReference>
<dbReference type="Proteomes" id="UP001596501">
    <property type="component" value="Unassembled WGS sequence"/>
</dbReference>
<evidence type="ECO:0000313" key="3">
    <source>
        <dbReference type="Proteomes" id="UP001596501"/>
    </source>
</evidence>
<dbReference type="SUPFAM" id="SSF56219">
    <property type="entry name" value="DNase I-like"/>
    <property type="match status" value="1"/>
</dbReference>
<evidence type="ECO:0000259" key="1">
    <source>
        <dbReference type="Pfam" id="PF03372"/>
    </source>
</evidence>
<reference evidence="3" key="1">
    <citation type="journal article" date="2019" name="Int. J. Syst. Evol. Microbiol.">
        <title>The Global Catalogue of Microorganisms (GCM) 10K type strain sequencing project: providing services to taxonomists for standard genome sequencing and annotation.</title>
        <authorList>
            <consortium name="The Broad Institute Genomics Platform"/>
            <consortium name="The Broad Institute Genome Sequencing Center for Infectious Disease"/>
            <person name="Wu L."/>
            <person name="Ma J."/>
        </authorList>
    </citation>
    <scope>NUCLEOTIDE SEQUENCE [LARGE SCALE GENOMIC DNA]</scope>
    <source>
        <strain evidence="3">CGMCC 1.12371</strain>
    </source>
</reference>
<proteinExistence type="predicted"/>
<dbReference type="InterPro" id="IPR005135">
    <property type="entry name" value="Endo/exonuclease/phosphatase"/>
</dbReference>
<keyword evidence="2" id="KW-0255">Endonuclease</keyword>
<gene>
    <name evidence="2" type="ORF">ACFQPB_07255</name>
</gene>
<dbReference type="GO" id="GO:0004519">
    <property type="term" value="F:endonuclease activity"/>
    <property type="evidence" value="ECO:0007669"/>
    <property type="project" value="UniProtKB-KW"/>
</dbReference>
<dbReference type="EMBL" id="JBHTCA010000004">
    <property type="protein sequence ID" value="MFC7408653.1"/>
    <property type="molecule type" value="Genomic_DNA"/>
</dbReference>
<keyword evidence="2" id="KW-0540">Nuclease</keyword>
<protein>
    <submittedName>
        <fullName evidence="2">Endonuclease/exonuclease/phosphatase family protein</fullName>
    </submittedName>
</protein>
<organism evidence="2 3">
    <name type="scientific">Hydrogenophaga atypica</name>
    <dbReference type="NCBI Taxonomy" id="249409"/>
    <lineage>
        <taxon>Bacteria</taxon>
        <taxon>Pseudomonadati</taxon>
        <taxon>Pseudomonadota</taxon>
        <taxon>Betaproteobacteria</taxon>
        <taxon>Burkholderiales</taxon>
        <taxon>Comamonadaceae</taxon>
        <taxon>Hydrogenophaga</taxon>
    </lineage>
</organism>
<name>A0ABW2QMW6_9BURK</name>
<evidence type="ECO:0000313" key="2">
    <source>
        <dbReference type="EMBL" id="MFC7408653.1"/>
    </source>
</evidence>